<comment type="caution">
    <text evidence="1">The sequence shown here is derived from an EMBL/GenBank/DDBJ whole genome shotgun (WGS) entry which is preliminary data.</text>
</comment>
<organism evidence="1 2">
    <name type="scientific">Desulforhabdus amnigena</name>
    <dbReference type="NCBI Taxonomy" id="40218"/>
    <lineage>
        <taxon>Bacteria</taxon>
        <taxon>Pseudomonadati</taxon>
        <taxon>Thermodesulfobacteriota</taxon>
        <taxon>Syntrophobacteria</taxon>
        <taxon>Syntrophobacterales</taxon>
        <taxon>Syntrophobacteraceae</taxon>
        <taxon>Desulforhabdus</taxon>
    </lineage>
</organism>
<dbReference type="RefSeq" id="WP_281792893.1">
    <property type="nucleotide sequence ID" value="NZ_BSDR01000001.1"/>
</dbReference>
<accession>A0A9W6D2G7</accession>
<sequence length="126" mass="14416">MGKQCQVTRILLIAENEDDFPRTLELPSDALPQRFELEWVGNYRTGLELLMHGDFDICILDCAAGKKKGDEFLKGMETNGCKVPIVLFKGRHDDPLVVKSQVYPSNRTDYDKEPLAFVRNITDRKK</sequence>
<evidence type="ECO:0000313" key="2">
    <source>
        <dbReference type="Proteomes" id="UP001144372"/>
    </source>
</evidence>
<keyword evidence="2" id="KW-1185">Reference proteome</keyword>
<proteinExistence type="predicted"/>
<reference evidence="1" key="1">
    <citation type="submission" date="2022-12" db="EMBL/GenBank/DDBJ databases">
        <title>Reference genome sequencing for broad-spectrum identification of bacterial and archaeal isolates by mass spectrometry.</title>
        <authorList>
            <person name="Sekiguchi Y."/>
            <person name="Tourlousse D.M."/>
        </authorList>
    </citation>
    <scope>NUCLEOTIDE SEQUENCE</scope>
    <source>
        <strain evidence="1">ASRB1</strain>
    </source>
</reference>
<dbReference type="InterPro" id="IPR011006">
    <property type="entry name" value="CheY-like_superfamily"/>
</dbReference>
<dbReference type="AlphaFoldDB" id="A0A9W6D2G7"/>
<dbReference type="SUPFAM" id="SSF52172">
    <property type="entry name" value="CheY-like"/>
    <property type="match status" value="1"/>
</dbReference>
<protein>
    <submittedName>
        <fullName evidence="1">Uncharacterized protein</fullName>
    </submittedName>
</protein>
<evidence type="ECO:0000313" key="1">
    <source>
        <dbReference type="EMBL" id="GLI33729.1"/>
    </source>
</evidence>
<dbReference type="Proteomes" id="UP001144372">
    <property type="component" value="Unassembled WGS sequence"/>
</dbReference>
<name>A0A9W6D2G7_9BACT</name>
<dbReference type="EMBL" id="BSDR01000001">
    <property type="protein sequence ID" value="GLI33729.1"/>
    <property type="molecule type" value="Genomic_DNA"/>
</dbReference>
<dbReference type="Gene3D" id="3.40.50.2300">
    <property type="match status" value="1"/>
</dbReference>
<gene>
    <name evidence="1" type="ORF">DAMNIGENAA_11620</name>
</gene>